<dbReference type="InterPro" id="IPR000873">
    <property type="entry name" value="AMP-dep_synth/lig_dom"/>
</dbReference>
<evidence type="ECO:0000313" key="3">
    <source>
        <dbReference type="EMBL" id="MCY7007099.1"/>
    </source>
</evidence>
<dbReference type="Pfam" id="PF01553">
    <property type="entry name" value="Acyltransferase"/>
    <property type="match status" value="1"/>
</dbReference>
<dbReference type="Pfam" id="PF00501">
    <property type="entry name" value="AMP-binding"/>
    <property type="match status" value="1"/>
</dbReference>
<dbReference type="PANTHER" id="PTHR43272:SF52">
    <property type="entry name" value="AMP-DEPENDENT SYNTHETASE_LIGASE DOMAIN-CONTAINING PROTEIN"/>
    <property type="match status" value="1"/>
</dbReference>
<dbReference type="InterPro" id="IPR042099">
    <property type="entry name" value="ANL_N_sf"/>
</dbReference>
<gene>
    <name evidence="3" type="ORF">OCK72_00375</name>
</gene>
<evidence type="ECO:0000259" key="2">
    <source>
        <dbReference type="SMART" id="SM00563"/>
    </source>
</evidence>
<protein>
    <submittedName>
        <fullName evidence="3">AMP-binding protein</fullName>
    </submittedName>
</protein>
<dbReference type="Gene3D" id="3.30.300.30">
    <property type="match status" value="1"/>
</dbReference>
<dbReference type="PRINTS" id="PR00154">
    <property type="entry name" value="AMPBINDING"/>
</dbReference>
<dbReference type="SUPFAM" id="SSF69593">
    <property type="entry name" value="Glycerol-3-phosphate (1)-acyltransferase"/>
    <property type="match status" value="1"/>
</dbReference>
<dbReference type="InterPro" id="IPR045851">
    <property type="entry name" value="AMP-bd_C_sf"/>
</dbReference>
<dbReference type="InterPro" id="IPR020845">
    <property type="entry name" value="AMP-binding_CS"/>
</dbReference>
<dbReference type="SUPFAM" id="SSF56801">
    <property type="entry name" value="Acetyl-CoA synthetase-like"/>
    <property type="match status" value="1"/>
</dbReference>
<comment type="caution">
    <text evidence="3">The sequence shown here is derived from an EMBL/GenBank/DDBJ whole genome shotgun (WGS) entry which is preliminary data.</text>
</comment>
<dbReference type="CDD" id="cd05914">
    <property type="entry name" value="LC_FACL_like"/>
    <property type="match status" value="1"/>
</dbReference>
<dbReference type="InterPro" id="IPR020459">
    <property type="entry name" value="AMP-binding"/>
</dbReference>
<dbReference type="Gene3D" id="1.10.1200.10">
    <property type="entry name" value="ACP-like"/>
    <property type="match status" value="1"/>
</dbReference>
<dbReference type="InterPro" id="IPR036736">
    <property type="entry name" value="ACP-like_sf"/>
</dbReference>
<dbReference type="InterPro" id="IPR002123">
    <property type="entry name" value="Plipid/glycerol_acylTrfase"/>
</dbReference>
<name>A0ABT4DII9_FUSSI</name>
<keyword evidence="4" id="KW-1185">Reference proteome</keyword>
<comment type="catalytic activity">
    <reaction evidence="1">
        <text>a long-chain fatty acid + ATP + CoA = a long-chain fatty acyl-CoA + AMP + diphosphate</text>
        <dbReference type="Rhea" id="RHEA:15421"/>
        <dbReference type="ChEBI" id="CHEBI:30616"/>
        <dbReference type="ChEBI" id="CHEBI:33019"/>
        <dbReference type="ChEBI" id="CHEBI:57287"/>
        <dbReference type="ChEBI" id="CHEBI:57560"/>
        <dbReference type="ChEBI" id="CHEBI:83139"/>
        <dbReference type="ChEBI" id="CHEBI:456215"/>
        <dbReference type="EC" id="6.2.1.3"/>
    </reaction>
    <physiologicalReaction direction="left-to-right" evidence="1">
        <dbReference type="Rhea" id="RHEA:15422"/>
    </physiologicalReaction>
</comment>
<evidence type="ECO:0000256" key="1">
    <source>
        <dbReference type="ARBA" id="ARBA00024484"/>
    </source>
</evidence>
<dbReference type="Proteomes" id="UP001062738">
    <property type="component" value="Unassembled WGS sequence"/>
</dbReference>
<dbReference type="SMART" id="SM00563">
    <property type="entry name" value="PlsC"/>
    <property type="match status" value="1"/>
</dbReference>
<dbReference type="EMBL" id="JAOXXL010000001">
    <property type="protein sequence ID" value="MCY7007099.1"/>
    <property type="molecule type" value="Genomic_DNA"/>
</dbReference>
<accession>A0ABT4DII9</accession>
<feature type="domain" description="Phospholipid/glycerol acyltransferase" evidence="2">
    <location>
        <begin position="660"/>
        <end position="776"/>
    </location>
</feature>
<proteinExistence type="predicted"/>
<dbReference type="PANTHER" id="PTHR43272">
    <property type="entry name" value="LONG-CHAIN-FATTY-ACID--COA LIGASE"/>
    <property type="match status" value="1"/>
</dbReference>
<organism evidence="3 4">
    <name type="scientific">Fusobacterium simiae</name>
    <dbReference type="NCBI Taxonomy" id="855"/>
    <lineage>
        <taxon>Bacteria</taxon>
        <taxon>Fusobacteriati</taxon>
        <taxon>Fusobacteriota</taxon>
        <taxon>Fusobacteriia</taxon>
        <taxon>Fusobacteriales</taxon>
        <taxon>Fusobacteriaceae</taxon>
        <taxon>Fusobacterium</taxon>
    </lineage>
</organism>
<dbReference type="Gene3D" id="3.40.50.12780">
    <property type="entry name" value="N-terminal domain of ligase-like"/>
    <property type="match status" value="1"/>
</dbReference>
<dbReference type="CDD" id="cd07989">
    <property type="entry name" value="LPLAT_AGPAT-like"/>
    <property type="match status" value="1"/>
</dbReference>
<dbReference type="PROSITE" id="PS00455">
    <property type="entry name" value="AMP_BINDING"/>
    <property type="match status" value="1"/>
</dbReference>
<dbReference type="RefSeq" id="WP_265151179.1">
    <property type="nucleotide sequence ID" value="NZ_JAOXXL010000001.1"/>
</dbReference>
<dbReference type="Pfam" id="PF23562">
    <property type="entry name" value="AMP-binding_C_3"/>
    <property type="match status" value="1"/>
</dbReference>
<evidence type="ECO:0000313" key="4">
    <source>
        <dbReference type="Proteomes" id="UP001062738"/>
    </source>
</evidence>
<sequence>MKIVTDKNKIALYYKDTAVTYKEFILNTKKIKQSTKIKGFTNNMIYMENRPELLYSFFAIWDSRATSVCIDASSTAEELTYYIDNSDVAKIFTSKMQVEKVKEALNILNKQIEVIIVDEIDLNNIEIDENLEENLVINSPEKEDIALILYTSGTTGKPKGVMLTFDNIWANVGSLDVYKMYEESDIFLALLPMHHILPLLGTGIMPLLYSATIVFLDDISSVALINAMKKYKVTMMIGVPKLWEVMHKKIMDTINSKKITKFIFKLAKKINSLSFSRIIFKKVSEGFGGHIKFFVSGGSKLNPQITKDFYTLGIKICEGYGMTETSPIISYTPKNNIVPDSAGKIIKDVEVKIADDNEIIVKGRNVMKGYYKNPEATAEIIDKDGWLHTGDLGKLENGYLYVTGRKKEMIVLSNGKNINPIEIESKISSMTNLISEIVVTEYNSILTAVIHPDLEKVKEEKVDNIYEDLKWEVVDKYNQKAPDYKKILDVKIINEDFPKTKIGKIKRFMIADMLEGKIEKQERKPEPDFEEYNKIKKYLVDIKGKDVYFDSHIEIDLGMDSLDMVEFQYFLDLNFGIKEENLISKYPTLLKLANYVKDNRNQEKIGNLDWKEIINKDTDAKLPSSSFVAVIFKFLFSILFNTFFRVKVKGDEKIEKYKPTIFVANHQSFLDGFLFNYSVPLKVLRKTYFLATVTHFKSSFMKFLANSANVVLVDMNKDIAEVMQILAKLLKENKNIAIYPEGLRTRDGKMNKFKKSFAIIAKELNVDIQPYVISGAYELFPAGKKFPKPGKITVEFLDKIKVENLTYDEIIDKSYTVINEKLKLYKEN</sequence>
<reference evidence="3" key="1">
    <citation type="submission" date="2022-09" db="EMBL/GenBank/DDBJ databases">
        <authorList>
            <person name="Zoaiter M."/>
        </authorList>
    </citation>
    <scope>NUCLEOTIDE SEQUENCE</scope>
    <source>
        <strain evidence="3">DSM 19848</strain>
    </source>
</reference>
<dbReference type="SUPFAM" id="SSF47336">
    <property type="entry name" value="ACP-like"/>
    <property type="match status" value="1"/>
</dbReference>